<dbReference type="PROSITE" id="PS50088">
    <property type="entry name" value="ANK_REPEAT"/>
    <property type="match status" value="1"/>
</dbReference>
<evidence type="ECO:0000256" key="2">
    <source>
        <dbReference type="ARBA" id="ARBA00023043"/>
    </source>
</evidence>
<keyword evidence="2 3" id="KW-0040">ANK repeat</keyword>
<organism evidence="5 6">
    <name type="scientific">Tetrahymena thermophila (strain SB210)</name>
    <dbReference type="NCBI Taxonomy" id="312017"/>
    <lineage>
        <taxon>Eukaryota</taxon>
        <taxon>Sar</taxon>
        <taxon>Alveolata</taxon>
        <taxon>Ciliophora</taxon>
        <taxon>Intramacronucleata</taxon>
        <taxon>Oligohymenophorea</taxon>
        <taxon>Hymenostomatida</taxon>
        <taxon>Tetrahymenina</taxon>
        <taxon>Tetrahymenidae</taxon>
        <taxon>Tetrahymena</taxon>
    </lineage>
</organism>
<dbReference type="EMBL" id="GG662471">
    <property type="protein sequence ID" value="EAS03854.1"/>
    <property type="molecule type" value="Genomic_DNA"/>
</dbReference>
<evidence type="ECO:0000313" key="5">
    <source>
        <dbReference type="EMBL" id="EAS03854.1"/>
    </source>
</evidence>
<dbReference type="InParanoid" id="I7M3P6"/>
<protein>
    <submittedName>
        <fullName evidence="5">Ankyrin repeat protein</fullName>
    </submittedName>
</protein>
<keyword evidence="6" id="KW-1185">Reference proteome</keyword>
<sequence length="314" mass="35803">MANEKMSTSESKDKKGENTSQQQKSAVLPQEINKNLLLMNYVYDNSLEQIRKMDLKQMNLNYLEEFKHIPLDNRISPLILACYLGRCEIVKTLCINTSINIDLCSDDIGFTALSAACMSGFYEIAEFLIKRGANVNKKNSLGQTPFYHCFARLEEESNYFENKRLCLKLADLLLDNGANIDEVINEKKGYTMLMVFCSVKVKLNPREMEVNKSCIKYLIENGANQAKLSKKGKSIFQLLEKHQNQEQIISLMKNSTVKRLKSESDLDKQQISTDTTSKEGTKKSYAKVKIEEEACKMEGITRESSTCCSIFSFF</sequence>
<dbReference type="OrthoDB" id="194358at2759"/>
<proteinExistence type="predicted"/>
<dbReference type="Pfam" id="PF12796">
    <property type="entry name" value="Ank_2"/>
    <property type="match status" value="1"/>
</dbReference>
<dbReference type="SUPFAM" id="SSF48403">
    <property type="entry name" value="Ankyrin repeat"/>
    <property type="match status" value="1"/>
</dbReference>
<dbReference type="GeneID" id="7833755"/>
<dbReference type="InterPro" id="IPR002110">
    <property type="entry name" value="Ankyrin_rpt"/>
</dbReference>
<name>I7M3P6_TETTS</name>
<dbReference type="STRING" id="312017.I7M3P6"/>
<dbReference type="InterPro" id="IPR051637">
    <property type="entry name" value="Ank_repeat_dom-contain_49"/>
</dbReference>
<dbReference type="eggNOG" id="KOG0502">
    <property type="taxonomic scope" value="Eukaryota"/>
</dbReference>
<dbReference type="HOGENOM" id="CLU_887053_0_0_1"/>
<dbReference type="OMA" id="CAKEEVQ"/>
<evidence type="ECO:0000313" key="6">
    <source>
        <dbReference type="Proteomes" id="UP000009168"/>
    </source>
</evidence>
<dbReference type="SMART" id="SM00248">
    <property type="entry name" value="ANK"/>
    <property type="match status" value="4"/>
</dbReference>
<feature type="repeat" description="ANK" evidence="3">
    <location>
        <begin position="108"/>
        <end position="140"/>
    </location>
</feature>
<dbReference type="AlphaFoldDB" id="I7M3P6"/>
<dbReference type="PROSITE" id="PS50297">
    <property type="entry name" value="ANK_REP_REGION"/>
    <property type="match status" value="1"/>
</dbReference>
<feature type="region of interest" description="Disordered" evidence="4">
    <location>
        <begin position="1"/>
        <end position="25"/>
    </location>
</feature>
<gene>
    <name evidence="5" type="ORF">TTHERM_00658980</name>
</gene>
<dbReference type="RefSeq" id="XP_001024099.1">
    <property type="nucleotide sequence ID" value="XM_001024099.3"/>
</dbReference>
<dbReference type="InterPro" id="IPR036770">
    <property type="entry name" value="Ankyrin_rpt-contain_sf"/>
</dbReference>
<accession>I7M3P6</accession>
<keyword evidence="1" id="KW-0677">Repeat</keyword>
<dbReference type="PANTHER" id="PTHR24180">
    <property type="entry name" value="CYCLIN-DEPENDENT KINASE INHIBITOR 2C-RELATED"/>
    <property type="match status" value="1"/>
</dbReference>
<dbReference type="KEGG" id="tet:TTHERM_00658980"/>
<dbReference type="Gene3D" id="1.25.40.20">
    <property type="entry name" value="Ankyrin repeat-containing domain"/>
    <property type="match status" value="2"/>
</dbReference>
<evidence type="ECO:0000256" key="3">
    <source>
        <dbReference type="PROSITE-ProRule" id="PRU00023"/>
    </source>
</evidence>
<dbReference type="PANTHER" id="PTHR24180:SF45">
    <property type="entry name" value="POLY [ADP-RIBOSE] POLYMERASE TANKYRASE"/>
    <property type="match status" value="1"/>
</dbReference>
<evidence type="ECO:0000256" key="4">
    <source>
        <dbReference type="SAM" id="MobiDB-lite"/>
    </source>
</evidence>
<dbReference type="Proteomes" id="UP000009168">
    <property type="component" value="Unassembled WGS sequence"/>
</dbReference>
<evidence type="ECO:0000256" key="1">
    <source>
        <dbReference type="ARBA" id="ARBA00022737"/>
    </source>
</evidence>
<reference evidence="6" key="1">
    <citation type="journal article" date="2006" name="PLoS Biol.">
        <title>Macronuclear genome sequence of the ciliate Tetrahymena thermophila, a model eukaryote.</title>
        <authorList>
            <person name="Eisen J.A."/>
            <person name="Coyne R.S."/>
            <person name="Wu M."/>
            <person name="Wu D."/>
            <person name="Thiagarajan M."/>
            <person name="Wortman J.R."/>
            <person name="Badger J.H."/>
            <person name="Ren Q."/>
            <person name="Amedeo P."/>
            <person name="Jones K.M."/>
            <person name="Tallon L.J."/>
            <person name="Delcher A.L."/>
            <person name="Salzberg S.L."/>
            <person name="Silva J.C."/>
            <person name="Haas B.J."/>
            <person name="Majoros W.H."/>
            <person name="Farzad M."/>
            <person name="Carlton J.M."/>
            <person name="Smith R.K. Jr."/>
            <person name="Garg J."/>
            <person name="Pearlman R.E."/>
            <person name="Karrer K.M."/>
            <person name="Sun L."/>
            <person name="Manning G."/>
            <person name="Elde N.C."/>
            <person name="Turkewitz A.P."/>
            <person name="Asai D.J."/>
            <person name="Wilkes D.E."/>
            <person name="Wang Y."/>
            <person name="Cai H."/>
            <person name="Collins K."/>
            <person name="Stewart B.A."/>
            <person name="Lee S.R."/>
            <person name="Wilamowska K."/>
            <person name="Weinberg Z."/>
            <person name="Ruzzo W.L."/>
            <person name="Wloga D."/>
            <person name="Gaertig J."/>
            <person name="Frankel J."/>
            <person name="Tsao C.-C."/>
            <person name="Gorovsky M.A."/>
            <person name="Keeling P.J."/>
            <person name="Waller R.F."/>
            <person name="Patron N.J."/>
            <person name="Cherry J.M."/>
            <person name="Stover N.A."/>
            <person name="Krieger C.J."/>
            <person name="del Toro C."/>
            <person name="Ryder H.F."/>
            <person name="Williamson S.C."/>
            <person name="Barbeau R.A."/>
            <person name="Hamilton E.P."/>
            <person name="Orias E."/>
        </authorList>
    </citation>
    <scope>NUCLEOTIDE SEQUENCE [LARGE SCALE GENOMIC DNA]</scope>
    <source>
        <strain evidence="6">SB210</strain>
    </source>
</reference>